<gene>
    <name evidence="4" type="ORF">NQ317_004672</name>
</gene>
<feature type="region of interest" description="Disordered" evidence="2">
    <location>
        <begin position="43"/>
        <end position="105"/>
    </location>
</feature>
<organism evidence="4 5">
    <name type="scientific">Molorchus minor</name>
    <dbReference type="NCBI Taxonomy" id="1323400"/>
    <lineage>
        <taxon>Eukaryota</taxon>
        <taxon>Metazoa</taxon>
        <taxon>Ecdysozoa</taxon>
        <taxon>Arthropoda</taxon>
        <taxon>Hexapoda</taxon>
        <taxon>Insecta</taxon>
        <taxon>Pterygota</taxon>
        <taxon>Neoptera</taxon>
        <taxon>Endopterygota</taxon>
        <taxon>Coleoptera</taxon>
        <taxon>Polyphaga</taxon>
        <taxon>Cucujiformia</taxon>
        <taxon>Chrysomeloidea</taxon>
        <taxon>Cerambycidae</taxon>
        <taxon>Lamiinae</taxon>
        <taxon>Monochamini</taxon>
        <taxon>Molorchus</taxon>
    </lineage>
</organism>
<evidence type="ECO:0000313" key="5">
    <source>
        <dbReference type="Proteomes" id="UP001162164"/>
    </source>
</evidence>
<comment type="caution">
    <text evidence="4">The sequence shown here is derived from an EMBL/GenBank/DDBJ whole genome shotgun (WGS) entry which is preliminary data.</text>
</comment>
<evidence type="ECO:0000256" key="2">
    <source>
        <dbReference type="SAM" id="MobiDB-lite"/>
    </source>
</evidence>
<reference evidence="4" key="1">
    <citation type="journal article" date="2023" name="Insect Mol. Biol.">
        <title>Genome sequencing provides insights into the evolution of gene families encoding plant cell wall-degrading enzymes in longhorned beetles.</title>
        <authorList>
            <person name="Shin N.R."/>
            <person name="Okamura Y."/>
            <person name="Kirsch R."/>
            <person name="Pauchet Y."/>
        </authorList>
    </citation>
    <scope>NUCLEOTIDE SEQUENCE</scope>
    <source>
        <strain evidence="4">MMC_N1</strain>
    </source>
</reference>
<evidence type="ECO:0000256" key="1">
    <source>
        <dbReference type="ARBA" id="ARBA00009480"/>
    </source>
</evidence>
<dbReference type="SMART" id="SM00397">
    <property type="entry name" value="t_SNARE"/>
    <property type="match status" value="1"/>
</dbReference>
<dbReference type="SUPFAM" id="SSF58038">
    <property type="entry name" value="SNARE fusion complex"/>
    <property type="match status" value="2"/>
</dbReference>
<dbReference type="PANTHER" id="PTHR19305">
    <property type="entry name" value="SYNAPTOSOMAL ASSOCIATED PROTEIN"/>
    <property type="match status" value="1"/>
</dbReference>
<dbReference type="PANTHER" id="PTHR19305:SF9">
    <property type="entry name" value="SYNAPTOSOMAL-ASSOCIATED PROTEIN 29"/>
    <property type="match status" value="1"/>
</dbReference>
<dbReference type="CDD" id="cd15856">
    <property type="entry name" value="SNARE_SNAP29C"/>
    <property type="match status" value="1"/>
</dbReference>
<keyword evidence="5" id="KW-1185">Reference proteome</keyword>
<feature type="domain" description="T-SNARE coiled-coil homology" evidence="3">
    <location>
        <begin position="103"/>
        <end position="165"/>
    </location>
</feature>
<evidence type="ECO:0000259" key="3">
    <source>
        <dbReference type="PROSITE" id="PS50192"/>
    </source>
</evidence>
<proteinExistence type="inferred from homology"/>
<feature type="compositionally biased region" description="Low complexity" evidence="2">
    <location>
        <begin position="49"/>
        <end position="59"/>
    </location>
</feature>
<accession>A0ABQ9J505</accession>
<protein>
    <recommendedName>
        <fullName evidence="3">t-SNARE coiled-coil homology domain-containing protein</fullName>
    </recommendedName>
</protein>
<dbReference type="PROSITE" id="PS50192">
    <property type="entry name" value="T_SNARE"/>
    <property type="match status" value="1"/>
</dbReference>
<name>A0ABQ9J505_9CUCU</name>
<dbReference type="Gene3D" id="1.20.5.110">
    <property type="match status" value="2"/>
</dbReference>
<comment type="similarity">
    <text evidence="1">Belongs to the SNAP-25 family.</text>
</comment>
<sequence length="168" mass="18756">MRQREKLEKTDRQLDEINATLRFSQKHINGIKSVFSSLKNYMSGKNEASPTTSSSTPSTVKSASNLDNKLSDYDRYDNHPATRLRDNDYSSTQTHLNSSSGSKDFSTRLDANLQEMCSSISVLKGLASELGSEIDSQNELIGNITDKAERADLTITKQSDQMNKILKK</sequence>
<dbReference type="EMBL" id="JAPWTJ010001318">
    <property type="protein sequence ID" value="KAJ8972617.1"/>
    <property type="molecule type" value="Genomic_DNA"/>
</dbReference>
<feature type="compositionally biased region" description="Basic and acidic residues" evidence="2">
    <location>
        <begin position="69"/>
        <end position="88"/>
    </location>
</feature>
<dbReference type="InterPro" id="IPR000727">
    <property type="entry name" value="T_SNARE_dom"/>
</dbReference>
<evidence type="ECO:0000313" key="4">
    <source>
        <dbReference type="EMBL" id="KAJ8972617.1"/>
    </source>
</evidence>
<feature type="compositionally biased region" description="Polar residues" evidence="2">
    <location>
        <begin position="89"/>
        <end position="104"/>
    </location>
</feature>
<dbReference type="Proteomes" id="UP001162164">
    <property type="component" value="Unassembled WGS sequence"/>
</dbReference>